<evidence type="ECO:0000313" key="3">
    <source>
        <dbReference type="Proteomes" id="UP001626536"/>
    </source>
</evidence>
<dbReference type="Proteomes" id="UP001626536">
    <property type="component" value="Chromosome"/>
</dbReference>
<reference evidence="2 3" key="1">
    <citation type="submission" date="2023-10" db="EMBL/GenBank/DDBJ databases">
        <title>Novel methanotroph of the genus Methylocapsa from a subarctic wetland.</title>
        <authorList>
            <person name="Belova S.E."/>
            <person name="Oshkin I.Y."/>
            <person name="Miroshnikov K."/>
            <person name="Dedysh S.N."/>
        </authorList>
    </citation>
    <scope>NUCLEOTIDE SEQUENCE [LARGE SCALE GENOMIC DNA]</scope>
    <source>
        <strain evidence="2 3">RX1</strain>
    </source>
</reference>
<organism evidence="2 3">
    <name type="scientific">Methylocapsa polymorpha</name>
    <dbReference type="NCBI Taxonomy" id="3080828"/>
    <lineage>
        <taxon>Bacteria</taxon>
        <taxon>Pseudomonadati</taxon>
        <taxon>Pseudomonadota</taxon>
        <taxon>Alphaproteobacteria</taxon>
        <taxon>Hyphomicrobiales</taxon>
        <taxon>Beijerinckiaceae</taxon>
        <taxon>Methylocapsa</taxon>
    </lineage>
</organism>
<evidence type="ECO:0000256" key="1">
    <source>
        <dbReference type="SAM" id="MobiDB-lite"/>
    </source>
</evidence>
<evidence type="ECO:0000313" key="2">
    <source>
        <dbReference type="EMBL" id="WOJ88664.1"/>
    </source>
</evidence>
<dbReference type="EMBL" id="CP136862">
    <property type="protein sequence ID" value="WOJ88664.1"/>
    <property type="molecule type" value="Genomic_DNA"/>
</dbReference>
<dbReference type="RefSeq" id="WP_407338103.1">
    <property type="nucleotide sequence ID" value="NZ_CP136862.1"/>
</dbReference>
<gene>
    <name evidence="2" type="ORF">RZS28_12665</name>
</gene>
<accession>A0ABZ0HPX4</accession>
<protein>
    <submittedName>
        <fullName evidence="2">Rod-binding protein</fullName>
    </submittedName>
</protein>
<sequence length="176" mass="18146">MSIKPVSDIVLDVAKAADPIKSLAVTEKLARLQASDEALDSGFSNVLGAAAGSVETKAAQTDLLSQMSHIGAGSFRTLAPVDARTKAYKGLEQLVLQSLVETMLPKDAGDVFGHGSAGDIWRSMLADQLAAQIGKSIDLGLFRAGPSGSSLVAVGAQPSQGARSHRSGASFPERQS</sequence>
<keyword evidence="3" id="KW-1185">Reference proteome</keyword>
<feature type="region of interest" description="Disordered" evidence="1">
    <location>
        <begin position="152"/>
        <end position="176"/>
    </location>
</feature>
<name>A0ABZ0HPX4_9HYPH</name>
<proteinExistence type="predicted"/>